<name>A0A9Q1QF15_9CARY</name>
<dbReference type="PANTHER" id="PTHR31903:SF4">
    <property type="entry name" value="OS11G0490300 PROTEIN"/>
    <property type="match status" value="1"/>
</dbReference>
<proteinExistence type="predicted"/>
<dbReference type="OrthoDB" id="1937859at2759"/>
<feature type="compositionally biased region" description="Acidic residues" evidence="1">
    <location>
        <begin position="184"/>
        <end position="199"/>
    </location>
</feature>
<accession>A0A9Q1QF15</accession>
<organism evidence="2 3">
    <name type="scientific">Carnegiea gigantea</name>
    <dbReference type="NCBI Taxonomy" id="171969"/>
    <lineage>
        <taxon>Eukaryota</taxon>
        <taxon>Viridiplantae</taxon>
        <taxon>Streptophyta</taxon>
        <taxon>Embryophyta</taxon>
        <taxon>Tracheophyta</taxon>
        <taxon>Spermatophyta</taxon>
        <taxon>Magnoliopsida</taxon>
        <taxon>eudicotyledons</taxon>
        <taxon>Gunneridae</taxon>
        <taxon>Pentapetalae</taxon>
        <taxon>Caryophyllales</taxon>
        <taxon>Cactineae</taxon>
        <taxon>Cactaceae</taxon>
        <taxon>Cactoideae</taxon>
        <taxon>Echinocereeae</taxon>
        <taxon>Carnegiea</taxon>
    </lineage>
</organism>
<feature type="compositionally biased region" description="Basic residues" evidence="1">
    <location>
        <begin position="1"/>
        <end position="12"/>
    </location>
</feature>
<evidence type="ECO:0000313" key="3">
    <source>
        <dbReference type="Proteomes" id="UP001153076"/>
    </source>
</evidence>
<comment type="caution">
    <text evidence="2">The sequence shown here is derived from an EMBL/GenBank/DDBJ whole genome shotgun (WGS) entry which is preliminary data.</text>
</comment>
<dbReference type="AlphaFoldDB" id="A0A9Q1QF15"/>
<reference evidence="2" key="1">
    <citation type="submission" date="2022-04" db="EMBL/GenBank/DDBJ databases">
        <title>Carnegiea gigantea Genome sequencing and assembly v2.</title>
        <authorList>
            <person name="Copetti D."/>
            <person name="Sanderson M.J."/>
            <person name="Burquez A."/>
            <person name="Wojciechowski M.F."/>
        </authorList>
    </citation>
    <scope>NUCLEOTIDE SEQUENCE</scope>
    <source>
        <strain evidence="2">SGP5-SGP5p</strain>
        <tissue evidence="2">Aerial part</tissue>
    </source>
</reference>
<feature type="compositionally biased region" description="Basic and acidic residues" evidence="1">
    <location>
        <begin position="207"/>
        <end position="219"/>
    </location>
</feature>
<dbReference type="EMBL" id="JAKOGI010000229">
    <property type="protein sequence ID" value="KAJ8439126.1"/>
    <property type="molecule type" value="Genomic_DNA"/>
</dbReference>
<dbReference type="Proteomes" id="UP001153076">
    <property type="component" value="Unassembled WGS sequence"/>
</dbReference>
<feature type="region of interest" description="Disordered" evidence="1">
    <location>
        <begin position="1"/>
        <end position="34"/>
    </location>
</feature>
<protein>
    <submittedName>
        <fullName evidence="2">Uncharacterized protein</fullName>
    </submittedName>
</protein>
<evidence type="ECO:0000313" key="2">
    <source>
        <dbReference type="EMBL" id="KAJ8439126.1"/>
    </source>
</evidence>
<feature type="region of interest" description="Disordered" evidence="1">
    <location>
        <begin position="175"/>
        <end position="223"/>
    </location>
</feature>
<sequence>MKLNKSKNKGKVHPSPSSSSSSSSPFSLSSTSHSPSNTDPVSSLNLLLPAAILTLISVLSLQDREVLAYMITRSLKSADETITNRKKNKPKKSIPPLHKSPSFDCGCFECYTTYWFRWDSSPHRELIHQAIEAFEEHLSSAERATAKSRRREKEKIPVEERVADSSPLIVMAEVGSEAWPESNPGEEEATAEEDRESDEVASGGHKVKVEAELQREQQQQHKGLARKVLPDVIGLLNSRLWNLWGPNV</sequence>
<evidence type="ECO:0000256" key="1">
    <source>
        <dbReference type="SAM" id="MobiDB-lite"/>
    </source>
</evidence>
<feature type="compositionally biased region" description="Low complexity" evidence="1">
    <location>
        <begin position="14"/>
        <end position="34"/>
    </location>
</feature>
<keyword evidence="3" id="KW-1185">Reference proteome</keyword>
<gene>
    <name evidence="2" type="ORF">Cgig2_027052</name>
</gene>
<dbReference type="PANTHER" id="PTHR31903">
    <property type="entry name" value="F12F1.11-RELATED"/>
    <property type="match status" value="1"/>
</dbReference>